<name>A0ABT5KIP5_9BURK</name>
<protein>
    <recommendedName>
        <fullName evidence="4">Flagellar assembly protein FliH</fullName>
    </recommendedName>
</protein>
<evidence type="ECO:0000256" key="4">
    <source>
        <dbReference type="ARBA" id="ARBA00016507"/>
    </source>
</evidence>
<evidence type="ECO:0000256" key="5">
    <source>
        <dbReference type="ARBA" id="ARBA00022448"/>
    </source>
</evidence>
<organism evidence="12 13">
    <name type="scientific">Roseateles albus</name>
    <dbReference type="NCBI Taxonomy" id="2987525"/>
    <lineage>
        <taxon>Bacteria</taxon>
        <taxon>Pseudomonadati</taxon>
        <taxon>Pseudomonadota</taxon>
        <taxon>Betaproteobacteria</taxon>
        <taxon>Burkholderiales</taxon>
        <taxon>Sphaerotilaceae</taxon>
        <taxon>Roseateles</taxon>
    </lineage>
</organism>
<dbReference type="Pfam" id="PF02108">
    <property type="entry name" value="FliH"/>
    <property type="match status" value="1"/>
</dbReference>
<dbReference type="RefSeq" id="WP_273601922.1">
    <property type="nucleotide sequence ID" value="NZ_JAQQXT010000014.1"/>
</dbReference>
<dbReference type="Proteomes" id="UP001221189">
    <property type="component" value="Unassembled WGS sequence"/>
</dbReference>
<gene>
    <name evidence="12" type="ORF">PRZ03_19730</name>
</gene>
<keyword evidence="6" id="KW-0963">Cytoplasm</keyword>
<dbReference type="PANTHER" id="PTHR34982">
    <property type="entry name" value="YOP PROTEINS TRANSLOCATION PROTEIN L"/>
    <property type="match status" value="1"/>
</dbReference>
<evidence type="ECO:0000256" key="7">
    <source>
        <dbReference type="ARBA" id="ARBA00022795"/>
    </source>
</evidence>
<comment type="subcellular location">
    <subcellularLocation>
        <location evidence="2">Cytoplasm</location>
    </subcellularLocation>
</comment>
<feature type="domain" description="Flagellar assembly protein FliH/Type III secretion system HrpE" evidence="11">
    <location>
        <begin position="118"/>
        <end position="243"/>
    </location>
</feature>
<dbReference type="InterPro" id="IPR000563">
    <property type="entry name" value="Flag_FliH"/>
</dbReference>
<evidence type="ECO:0000256" key="1">
    <source>
        <dbReference type="ARBA" id="ARBA00003041"/>
    </source>
</evidence>
<feature type="compositionally biased region" description="Low complexity" evidence="10">
    <location>
        <begin position="261"/>
        <end position="272"/>
    </location>
</feature>
<feature type="compositionally biased region" description="Low complexity" evidence="10">
    <location>
        <begin position="58"/>
        <end position="75"/>
    </location>
</feature>
<reference evidence="12 13" key="1">
    <citation type="submission" date="2022-10" db="EMBL/GenBank/DDBJ databases">
        <title>Paucibacter sp. hw1 Genome sequencing.</title>
        <authorList>
            <person name="Park S."/>
        </authorList>
    </citation>
    <scope>NUCLEOTIDE SEQUENCE [LARGE SCALE GENOMIC DNA]</scope>
    <source>
        <strain evidence="13">hw1</strain>
    </source>
</reference>
<evidence type="ECO:0000256" key="9">
    <source>
        <dbReference type="ARBA" id="ARBA00023225"/>
    </source>
</evidence>
<evidence type="ECO:0000313" key="12">
    <source>
        <dbReference type="EMBL" id="MDC8773810.1"/>
    </source>
</evidence>
<evidence type="ECO:0000256" key="10">
    <source>
        <dbReference type="SAM" id="MobiDB-lite"/>
    </source>
</evidence>
<feature type="region of interest" description="Disordered" evidence="10">
    <location>
        <begin position="1"/>
        <end position="24"/>
    </location>
</feature>
<dbReference type="PANTHER" id="PTHR34982:SF1">
    <property type="entry name" value="FLAGELLAR ASSEMBLY PROTEIN FLIH"/>
    <property type="match status" value="1"/>
</dbReference>
<keyword evidence="13" id="KW-1185">Reference proteome</keyword>
<evidence type="ECO:0000313" key="13">
    <source>
        <dbReference type="Proteomes" id="UP001221189"/>
    </source>
</evidence>
<evidence type="ECO:0000256" key="2">
    <source>
        <dbReference type="ARBA" id="ARBA00004496"/>
    </source>
</evidence>
<dbReference type="EMBL" id="JAQQXT010000014">
    <property type="protein sequence ID" value="MDC8773810.1"/>
    <property type="molecule type" value="Genomic_DNA"/>
</dbReference>
<keyword evidence="8" id="KW-0653">Protein transport</keyword>
<dbReference type="InterPro" id="IPR051472">
    <property type="entry name" value="T3SS_Stator/FliH"/>
</dbReference>
<keyword evidence="7" id="KW-1005">Bacterial flagellum biogenesis</keyword>
<sequence length="279" mass="30156">MVQKPPRQVPAPERREGDERRGSYARFIPREELQGFAAWNPDSLQGAMNARQPPISAPSPATAATAAAQAKQNAPAPAPEPEPSLQEQLHAARQAGYQDGYRDGLSALDAFKHSFAQQMTAQIGTLVRSFDADFRALEDEMAQALARSAVELARQVVRSEIRQRPEHIAKVAHDAVEALQLSARHVRVRVNPSDYPLVIEGAGEEMRAREAQVLPDPEVPRGGCKVDSDISSVDASLATRWQQAVASMGQASLWEDRRSNAAEANAAASASAPVQGEQS</sequence>
<dbReference type="PRINTS" id="PR01003">
    <property type="entry name" value="FLGFLIH"/>
</dbReference>
<comment type="caution">
    <text evidence="12">The sequence shown here is derived from an EMBL/GenBank/DDBJ whole genome shotgun (WGS) entry which is preliminary data.</text>
</comment>
<feature type="compositionally biased region" description="Basic and acidic residues" evidence="10">
    <location>
        <begin position="12"/>
        <end position="24"/>
    </location>
</feature>
<proteinExistence type="inferred from homology"/>
<evidence type="ECO:0000256" key="8">
    <source>
        <dbReference type="ARBA" id="ARBA00022927"/>
    </source>
</evidence>
<dbReference type="InterPro" id="IPR018035">
    <property type="entry name" value="Flagellar_FliH/T3SS_HrpE"/>
</dbReference>
<accession>A0ABT5KIP5</accession>
<comment type="function">
    <text evidence="1">Needed for flagellar regrowth and assembly.</text>
</comment>
<comment type="similarity">
    <text evidence="3">Belongs to the FliH family.</text>
</comment>
<evidence type="ECO:0000256" key="3">
    <source>
        <dbReference type="ARBA" id="ARBA00006602"/>
    </source>
</evidence>
<feature type="region of interest" description="Disordered" evidence="10">
    <location>
        <begin position="44"/>
        <end position="93"/>
    </location>
</feature>
<keyword evidence="5" id="KW-0813">Transport</keyword>
<evidence type="ECO:0000259" key="11">
    <source>
        <dbReference type="Pfam" id="PF02108"/>
    </source>
</evidence>
<keyword evidence="9" id="KW-1006">Bacterial flagellum protein export</keyword>
<feature type="region of interest" description="Disordered" evidence="10">
    <location>
        <begin position="260"/>
        <end position="279"/>
    </location>
</feature>
<evidence type="ECO:0000256" key="6">
    <source>
        <dbReference type="ARBA" id="ARBA00022490"/>
    </source>
</evidence>